<dbReference type="EMBL" id="JAMTCO010000003">
    <property type="protein sequence ID" value="MCP2268784.1"/>
    <property type="molecule type" value="Genomic_DNA"/>
</dbReference>
<name>A0ABT1I820_9PSEU</name>
<sequence>MPEPVLVSIAAALAAKSVGALYELVRDRFSKRAEAAAVLTASAGAAPESVEVAALAAELEREQVADPEFAEQLREGWAREAGAHADRGGVVNQITGTVSGKVLQARDIQGGVSF</sequence>
<reference evidence="1 2" key="1">
    <citation type="submission" date="2022-06" db="EMBL/GenBank/DDBJ databases">
        <title>Genomic Encyclopedia of Archaeal and Bacterial Type Strains, Phase II (KMG-II): from individual species to whole genera.</title>
        <authorList>
            <person name="Goeker M."/>
        </authorList>
    </citation>
    <scope>NUCLEOTIDE SEQUENCE [LARGE SCALE GENOMIC DNA]</scope>
    <source>
        <strain evidence="1 2">DSM 44255</strain>
    </source>
</reference>
<evidence type="ECO:0000313" key="1">
    <source>
        <dbReference type="EMBL" id="MCP2268784.1"/>
    </source>
</evidence>
<organism evidence="1 2">
    <name type="scientific">Actinokineospora diospyrosa</name>
    <dbReference type="NCBI Taxonomy" id="103728"/>
    <lineage>
        <taxon>Bacteria</taxon>
        <taxon>Bacillati</taxon>
        <taxon>Actinomycetota</taxon>
        <taxon>Actinomycetes</taxon>
        <taxon>Pseudonocardiales</taxon>
        <taxon>Pseudonocardiaceae</taxon>
        <taxon>Actinokineospora</taxon>
    </lineage>
</organism>
<protein>
    <submittedName>
        <fullName evidence="1">Uncharacterized protein</fullName>
    </submittedName>
</protein>
<accession>A0ABT1I820</accession>
<keyword evidence="2" id="KW-1185">Reference proteome</keyword>
<proteinExistence type="predicted"/>
<evidence type="ECO:0000313" key="2">
    <source>
        <dbReference type="Proteomes" id="UP001205185"/>
    </source>
</evidence>
<comment type="caution">
    <text evidence="1">The sequence shown here is derived from an EMBL/GenBank/DDBJ whole genome shotgun (WGS) entry which is preliminary data.</text>
</comment>
<dbReference type="Proteomes" id="UP001205185">
    <property type="component" value="Unassembled WGS sequence"/>
</dbReference>
<gene>
    <name evidence="1" type="ORF">LV75_001271</name>
</gene>
<dbReference type="RefSeq" id="WP_253885693.1">
    <property type="nucleotide sequence ID" value="NZ_BAAAVB010000001.1"/>
</dbReference>